<evidence type="ECO:0000313" key="1">
    <source>
        <dbReference type="EMBL" id="BAJ77048.1"/>
    </source>
</evidence>
<protein>
    <submittedName>
        <fullName evidence="1">Uncharacterized protein</fullName>
    </submittedName>
</protein>
<sequence length="78" mass="9095">MNESVFIIVYEHEDEFGFKESRMDTFRSKEFALSFVAGFATSHDDKKLESAFSVNKEGLLTKYEVVFEGKLKFIEKNQ</sequence>
<proteinExistence type="predicted"/>
<accession>E9RJF3</accession>
<geneLocation type="plasmid" evidence="1">
    <name>pLS32</name>
</geneLocation>
<dbReference type="RefSeq" id="WP_013603327.1">
    <property type="nucleotide sequence ID" value="NC_015149.1"/>
</dbReference>
<organism evidence="1">
    <name type="scientific">Bacillus subtilis subsp. natto</name>
    <dbReference type="NCBI Taxonomy" id="86029"/>
    <lineage>
        <taxon>Bacteria</taxon>
        <taxon>Bacillati</taxon>
        <taxon>Bacillota</taxon>
        <taxon>Bacilli</taxon>
        <taxon>Bacillales</taxon>
        <taxon>Bacillaceae</taxon>
        <taxon>Bacillus</taxon>
    </lineage>
</organism>
<reference evidence="1" key="1">
    <citation type="journal article" date="1997" name="Proc. Natl. Acad. Sci. U.S.A.">
        <title>Experimental surgery to create subgenomes of Bacillus subtilis 168.</title>
        <authorList>
            <person name="Itaya M."/>
            <person name="Tanaka T."/>
        </authorList>
    </citation>
    <scope>NUCLEOTIDE SEQUENCE</scope>
    <source>
        <strain evidence="1">IAM 11631</strain>
        <plasmid evidence="1">pLS32</plasmid>
    </source>
</reference>
<dbReference type="EMBL" id="AB615353">
    <property type="protein sequence ID" value="BAJ77048.1"/>
    <property type="molecule type" value="Genomic_DNA"/>
</dbReference>
<keyword evidence="1" id="KW-0614">Plasmid</keyword>
<dbReference type="AlphaFoldDB" id="E9RJF3"/>
<reference evidence="1" key="2">
    <citation type="submission" date="2011-02" db="EMBL/GenBank/DDBJ databases">
        <title>Genetic factors for stable replication of pLS32 in Bacillus subtilis.</title>
        <authorList>
            <person name="Itaya M."/>
        </authorList>
    </citation>
    <scope>NUCLEOTIDE SEQUENCE</scope>
    <source>
        <strain evidence="1">IAM 11631</strain>
        <plasmid evidence="1">pLS32</plasmid>
    </source>
</reference>
<name>E9RJF3_BACNA</name>